<proteinExistence type="predicted"/>
<protein>
    <submittedName>
        <fullName evidence="1">Uncharacterized protein</fullName>
    </submittedName>
</protein>
<dbReference type="EMBL" id="NJHN03000030">
    <property type="protein sequence ID" value="KAH9424016.1"/>
    <property type="molecule type" value="Genomic_DNA"/>
</dbReference>
<keyword evidence="2" id="KW-1185">Reference proteome</keyword>
<evidence type="ECO:0000313" key="2">
    <source>
        <dbReference type="Proteomes" id="UP000887458"/>
    </source>
</evidence>
<dbReference type="Proteomes" id="UP000887458">
    <property type="component" value="Unassembled WGS sequence"/>
</dbReference>
<evidence type="ECO:0000313" key="1">
    <source>
        <dbReference type="EMBL" id="KAH9424016.1"/>
    </source>
</evidence>
<accession>A0ABQ8JNY2</accession>
<sequence>MFEDIDPSDMEQWAILIAILLEHIVSLKKNYLIVSIIIIGREFMKQSDDVTHRNEISRFLKNNPYTQVLLHVI</sequence>
<reference evidence="1 2" key="2">
    <citation type="journal article" date="2022" name="Mol. Biol. Evol.">
        <title>Comparative Genomics Reveals Insights into the Divergent Evolution of Astigmatic Mites and Household Pest Adaptations.</title>
        <authorList>
            <person name="Xiong Q."/>
            <person name="Wan A.T."/>
            <person name="Liu X."/>
            <person name="Fung C.S."/>
            <person name="Xiao X."/>
            <person name="Malainual N."/>
            <person name="Hou J."/>
            <person name="Wang L."/>
            <person name="Wang M."/>
            <person name="Yang K.Y."/>
            <person name="Cui Y."/>
            <person name="Leung E.L."/>
            <person name="Nong W."/>
            <person name="Shin S.K."/>
            <person name="Au S.W."/>
            <person name="Jeong K.Y."/>
            <person name="Chew F.T."/>
            <person name="Hui J.H."/>
            <person name="Leung T.F."/>
            <person name="Tungtrongchitr A."/>
            <person name="Zhong N."/>
            <person name="Liu Z."/>
            <person name="Tsui S.K."/>
        </authorList>
    </citation>
    <scope>NUCLEOTIDE SEQUENCE [LARGE SCALE GENOMIC DNA]</scope>
    <source>
        <strain evidence="1">Derp</strain>
    </source>
</reference>
<comment type="caution">
    <text evidence="1">The sequence shown here is derived from an EMBL/GenBank/DDBJ whole genome shotgun (WGS) entry which is preliminary data.</text>
</comment>
<organism evidence="1 2">
    <name type="scientific">Dermatophagoides pteronyssinus</name>
    <name type="common">European house dust mite</name>
    <dbReference type="NCBI Taxonomy" id="6956"/>
    <lineage>
        <taxon>Eukaryota</taxon>
        <taxon>Metazoa</taxon>
        <taxon>Ecdysozoa</taxon>
        <taxon>Arthropoda</taxon>
        <taxon>Chelicerata</taxon>
        <taxon>Arachnida</taxon>
        <taxon>Acari</taxon>
        <taxon>Acariformes</taxon>
        <taxon>Sarcoptiformes</taxon>
        <taxon>Astigmata</taxon>
        <taxon>Psoroptidia</taxon>
        <taxon>Analgoidea</taxon>
        <taxon>Pyroglyphidae</taxon>
        <taxon>Dermatophagoidinae</taxon>
        <taxon>Dermatophagoides</taxon>
    </lineage>
</organism>
<reference evidence="1 2" key="1">
    <citation type="journal article" date="2018" name="J. Allergy Clin. Immunol.">
        <title>High-quality assembly of Dermatophagoides pteronyssinus genome and transcriptome reveals a wide range of novel allergens.</title>
        <authorList>
            <person name="Liu X.Y."/>
            <person name="Yang K.Y."/>
            <person name="Wang M.Q."/>
            <person name="Kwok J.S."/>
            <person name="Zeng X."/>
            <person name="Yang Z."/>
            <person name="Xiao X.J."/>
            <person name="Lau C.P."/>
            <person name="Li Y."/>
            <person name="Huang Z.M."/>
            <person name="Ba J.G."/>
            <person name="Yim A.K."/>
            <person name="Ouyang C.Y."/>
            <person name="Ngai S.M."/>
            <person name="Chan T.F."/>
            <person name="Leung E.L."/>
            <person name="Liu L."/>
            <person name="Liu Z.G."/>
            <person name="Tsui S.K."/>
        </authorList>
    </citation>
    <scope>NUCLEOTIDE SEQUENCE [LARGE SCALE GENOMIC DNA]</scope>
    <source>
        <strain evidence="1">Derp</strain>
    </source>
</reference>
<name>A0ABQ8JNY2_DERPT</name>
<gene>
    <name evidence="1" type="ORF">DERP_008864</name>
</gene>